<evidence type="ECO:0000256" key="10">
    <source>
        <dbReference type="ARBA" id="ARBA00023299"/>
    </source>
</evidence>
<evidence type="ECO:0000256" key="3">
    <source>
        <dbReference type="ARBA" id="ARBA00009184"/>
    </source>
</evidence>
<dbReference type="PANTHER" id="PTHR43344:SF2">
    <property type="entry name" value="PHOSPHOSERINE PHOSPHATASE"/>
    <property type="match status" value="1"/>
</dbReference>
<evidence type="ECO:0000256" key="6">
    <source>
        <dbReference type="ARBA" id="ARBA00022605"/>
    </source>
</evidence>
<feature type="active site" description="Nucleophile" evidence="14">
    <location>
        <position position="115"/>
    </location>
</feature>
<comment type="catalytic activity">
    <reaction evidence="12">
        <text>O-phospho-L-serine + H2O = L-serine + phosphate</text>
        <dbReference type="Rhea" id="RHEA:21208"/>
        <dbReference type="ChEBI" id="CHEBI:15377"/>
        <dbReference type="ChEBI" id="CHEBI:33384"/>
        <dbReference type="ChEBI" id="CHEBI:43474"/>
        <dbReference type="ChEBI" id="CHEBI:57524"/>
        <dbReference type="EC" id="3.1.3.3"/>
    </reaction>
</comment>
<dbReference type="GO" id="GO:0006564">
    <property type="term" value="P:L-serine biosynthetic process"/>
    <property type="evidence" value="ECO:0007669"/>
    <property type="project" value="UniProtKB-KW"/>
</dbReference>
<evidence type="ECO:0000256" key="2">
    <source>
        <dbReference type="ARBA" id="ARBA00005135"/>
    </source>
</evidence>
<feature type="active site" description="Proton donor" evidence="14">
    <location>
        <position position="117"/>
    </location>
</feature>
<dbReference type="Pfam" id="PF00702">
    <property type="entry name" value="Hydrolase"/>
    <property type="match status" value="1"/>
</dbReference>
<evidence type="ECO:0000256" key="13">
    <source>
        <dbReference type="ARBA" id="ARBA00048523"/>
    </source>
</evidence>
<accession>N1VZ60</accession>
<dbReference type="CDD" id="cd07500">
    <property type="entry name" value="HAD_PSP"/>
    <property type="match status" value="1"/>
</dbReference>
<dbReference type="STRING" id="1218591.LEP1GSC199_4176"/>
<evidence type="ECO:0000256" key="9">
    <source>
        <dbReference type="ARBA" id="ARBA00022842"/>
    </source>
</evidence>
<dbReference type="SUPFAM" id="SSF56784">
    <property type="entry name" value="HAD-like"/>
    <property type="match status" value="1"/>
</dbReference>
<gene>
    <name evidence="15" type="primary">serB</name>
    <name evidence="15" type="ORF">LEP1GSC199_4176</name>
</gene>
<keyword evidence="6" id="KW-0028">Amino-acid biosynthesis</keyword>
<evidence type="ECO:0000256" key="14">
    <source>
        <dbReference type="PIRSR" id="PIRSR604469-1"/>
    </source>
</evidence>
<dbReference type="SFLD" id="SFLDG01137">
    <property type="entry name" value="C1.6.1:_Phosphoserine_Phosphat"/>
    <property type="match status" value="1"/>
</dbReference>
<proteinExistence type="inferred from homology"/>
<comment type="pathway">
    <text evidence="2">Amino-acid biosynthesis; L-serine biosynthesis; L-serine from 3-phospho-D-glycerate: step 3/3.</text>
</comment>
<keyword evidence="8 15" id="KW-0378">Hydrolase</keyword>
<keyword evidence="9" id="KW-0460">Magnesium</keyword>
<sequence>MGQKTKTLFAKVKMNSLLLISRSPISNTLLSKTFPNLRSDITNSSTDKTFELKDSHSQIIRAERFGLYCVRIVQEESLTRDQVVAIRNQLAENQIDFLSFGSLLPKKKESLFVFDMDSTVIKEEVIDELARKHGVYEAVATVTKQAMEGGMGFDEALRLRVKHLSGLSKESFKEVYDLLTLNEGMEKVFQFVPANGCKLGILSGGFTPVLQLFSEKYPVNFYKANGLEEVSGFFTGSILGEIINREKKEFYLKQYAKDFSIPLEQVVAVGDGANDAFMLSAAGIGIGIHAKTGLKDQITNWIDFTDLSALVFLFEDTF</sequence>
<dbReference type="NCBIfam" id="TIGR00338">
    <property type="entry name" value="serB"/>
    <property type="match status" value="1"/>
</dbReference>
<dbReference type="InterPro" id="IPR023214">
    <property type="entry name" value="HAD_sf"/>
</dbReference>
<dbReference type="UniPathway" id="UPA00135">
    <property type="reaction ID" value="UER00198"/>
</dbReference>
<name>N1VZ60_9LEPT</name>
<evidence type="ECO:0000256" key="4">
    <source>
        <dbReference type="ARBA" id="ARBA00012640"/>
    </source>
</evidence>
<keyword evidence="7" id="KW-0479">Metal-binding</keyword>
<evidence type="ECO:0000313" key="16">
    <source>
        <dbReference type="Proteomes" id="UP000012227"/>
    </source>
</evidence>
<comment type="caution">
    <text evidence="15">The sequence shown here is derived from an EMBL/GenBank/DDBJ whole genome shotgun (WGS) entry which is preliminary data.</text>
</comment>
<dbReference type="NCBIfam" id="TIGR01488">
    <property type="entry name" value="HAD-SF-IB"/>
    <property type="match status" value="1"/>
</dbReference>
<dbReference type="GO" id="GO:0000287">
    <property type="term" value="F:magnesium ion binding"/>
    <property type="evidence" value="ECO:0007669"/>
    <property type="project" value="TreeGrafter"/>
</dbReference>
<evidence type="ECO:0000256" key="5">
    <source>
        <dbReference type="ARBA" id="ARBA00015196"/>
    </source>
</evidence>
<dbReference type="Proteomes" id="UP000012227">
    <property type="component" value="Unassembled WGS sequence"/>
</dbReference>
<evidence type="ECO:0000256" key="1">
    <source>
        <dbReference type="ARBA" id="ARBA00001946"/>
    </source>
</evidence>
<comment type="similarity">
    <text evidence="3">Belongs to the HAD-like hydrolase superfamily. SerB family.</text>
</comment>
<dbReference type="EMBL" id="AOGY02000056">
    <property type="protein sequence ID" value="EMY69264.1"/>
    <property type="molecule type" value="Genomic_DNA"/>
</dbReference>
<dbReference type="SFLD" id="SFLDS00003">
    <property type="entry name" value="Haloacid_Dehalogenase"/>
    <property type="match status" value="1"/>
</dbReference>
<protein>
    <recommendedName>
        <fullName evidence="5">Phosphoserine phosphatase</fullName>
        <ecNumber evidence="4">3.1.3.3</ecNumber>
    </recommendedName>
    <alternativeName>
        <fullName evidence="11">O-phosphoserine phosphohydrolase</fullName>
    </alternativeName>
</protein>
<reference evidence="15 16" key="1">
    <citation type="submission" date="2013-03" db="EMBL/GenBank/DDBJ databases">
        <authorList>
            <person name="Harkins D.M."/>
            <person name="Durkin A.S."/>
            <person name="Brinkac L.M."/>
            <person name="Haft D.H."/>
            <person name="Selengut J.D."/>
            <person name="Sanka R."/>
            <person name="DePew J."/>
            <person name="Purushe J."/>
            <person name="Galloway R.L."/>
            <person name="Vinetz J.M."/>
            <person name="Sutton G.G."/>
            <person name="Nierman W.C."/>
            <person name="Fouts D.E."/>
        </authorList>
    </citation>
    <scope>NUCLEOTIDE SEQUENCE [LARGE SCALE GENOMIC DNA]</scope>
    <source>
        <strain evidence="15 16">Waz Holland</strain>
    </source>
</reference>
<dbReference type="AlphaFoldDB" id="N1VZ60"/>
<dbReference type="GO" id="GO:0005737">
    <property type="term" value="C:cytoplasm"/>
    <property type="evidence" value="ECO:0007669"/>
    <property type="project" value="TreeGrafter"/>
</dbReference>
<dbReference type="EC" id="3.1.3.3" evidence="4"/>
<keyword evidence="10" id="KW-0718">Serine biosynthesis</keyword>
<organism evidence="15 16">
    <name type="scientific">Leptospira vanthielii serovar Holland str. Waz Holland = ATCC 700522</name>
    <dbReference type="NCBI Taxonomy" id="1218591"/>
    <lineage>
        <taxon>Bacteria</taxon>
        <taxon>Pseudomonadati</taxon>
        <taxon>Spirochaetota</taxon>
        <taxon>Spirochaetia</taxon>
        <taxon>Leptospirales</taxon>
        <taxon>Leptospiraceae</taxon>
        <taxon>Leptospira</taxon>
    </lineage>
</organism>
<evidence type="ECO:0000256" key="12">
    <source>
        <dbReference type="ARBA" id="ARBA00048138"/>
    </source>
</evidence>
<dbReference type="InterPro" id="IPR050582">
    <property type="entry name" value="HAD-like_SerB"/>
</dbReference>
<comment type="cofactor">
    <cofactor evidence="1">
        <name>Mg(2+)</name>
        <dbReference type="ChEBI" id="CHEBI:18420"/>
    </cofactor>
</comment>
<dbReference type="SFLD" id="SFLDF00029">
    <property type="entry name" value="phosphoserine_phosphatase"/>
    <property type="match status" value="1"/>
</dbReference>
<dbReference type="SFLD" id="SFLDG01136">
    <property type="entry name" value="C1.6:_Phosphoserine_Phosphatas"/>
    <property type="match status" value="1"/>
</dbReference>
<dbReference type="GO" id="GO:0036424">
    <property type="term" value="F:L-phosphoserine phosphatase activity"/>
    <property type="evidence" value="ECO:0007669"/>
    <property type="project" value="InterPro"/>
</dbReference>
<dbReference type="Gene3D" id="3.40.50.1000">
    <property type="entry name" value="HAD superfamily/HAD-like"/>
    <property type="match status" value="1"/>
</dbReference>
<comment type="catalytic activity">
    <reaction evidence="13">
        <text>O-phospho-D-serine + H2O = D-serine + phosphate</text>
        <dbReference type="Rhea" id="RHEA:24873"/>
        <dbReference type="ChEBI" id="CHEBI:15377"/>
        <dbReference type="ChEBI" id="CHEBI:35247"/>
        <dbReference type="ChEBI" id="CHEBI:43474"/>
        <dbReference type="ChEBI" id="CHEBI:58680"/>
        <dbReference type="EC" id="3.1.3.3"/>
    </reaction>
</comment>
<dbReference type="InterPro" id="IPR036412">
    <property type="entry name" value="HAD-like_sf"/>
</dbReference>
<dbReference type="InterPro" id="IPR004469">
    <property type="entry name" value="PSP"/>
</dbReference>
<evidence type="ECO:0000313" key="15">
    <source>
        <dbReference type="EMBL" id="EMY69264.1"/>
    </source>
</evidence>
<evidence type="ECO:0000256" key="8">
    <source>
        <dbReference type="ARBA" id="ARBA00022801"/>
    </source>
</evidence>
<dbReference type="PANTHER" id="PTHR43344">
    <property type="entry name" value="PHOSPHOSERINE PHOSPHATASE"/>
    <property type="match status" value="1"/>
</dbReference>
<evidence type="ECO:0000256" key="7">
    <source>
        <dbReference type="ARBA" id="ARBA00022723"/>
    </source>
</evidence>
<evidence type="ECO:0000256" key="11">
    <source>
        <dbReference type="ARBA" id="ARBA00031693"/>
    </source>
</evidence>